<evidence type="ECO:0000256" key="1">
    <source>
        <dbReference type="ARBA" id="ARBA00022729"/>
    </source>
</evidence>
<dbReference type="RefSeq" id="WP_257769927.1">
    <property type="nucleotide sequence ID" value="NZ_CP102480.1"/>
</dbReference>
<accession>A0A9J7AV74</accession>
<dbReference type="SFLD" id="SFLDS00003">
    <property type="entry name" value="Haloacid_Dehalogenase"/>
    <property type="match status" value="1"/>
</dbReference>
<dbReference type="PIRSF" id="PIRSF019271">
    <property type="entry name" value="Acid_Ptase_C"/>
    <property type="match status" value="1"/>
</dbReference>
<dbReference type="KEGG" id="naci:NUH88_03180"/>
<dbReference type="AlphaFoldDB" id="A0A9J7AV74"/>
<dbReference type="InterPro" id="IPR036412">
    <property type="entry name" value="HAD-like_sf"/>
</dbReference>
<dbReference type="Proteomes" id="UP001060336">
    <property type="component" value="Chromosome"/>
</dbReference>
<gene>
    <name evidence="3" type="ORF">NUH88_03180</name>
</gene>
<dbReference type="PANTHER" id="PTHR31284:SF10">
    <property type="entry name" value="ACID PHOSPHATASE-LIKE PROTEIN"/>
    <property type="match status" value="1"/>
</dbReference>
<dbReference type="InterPro" id="IPR005519">
    <property type="entry name" value="Acid_phosphat_B-like"/>
</dbReference>
<dbReference type="PANTHER" id="PTHR31284">
    <property type="entry name" value="ACID PHOSPHATASE-LIKE PROTEIN"/>
    <property type="match status" value="1"/>
</dbReference>
<dbReference type="SFLD" id="SFLDG01125">
    <property type="entry name" value="C1.1:_Acid_Phosphatase_Like"/>
    <property type="match status" value="1"/>
</dbReference>
<proteinExistence type="predicted"/>
<keyword evidence="1 2" id="KW-0732">Signal</keyword>
<dbReference type="EMBL" id="CP102480">
    <property type="protein sequence ID" value="UUX50706.1"/>
    <property type="molecule type" value="Genomic_DNA"/>
</dbReference>
<keyword evidence="4" id="KW-1185">Reference proteome</keyword>
<organism evidence="3 4">
    <name type="scientific">Nisaea acidiphila</name>
    <dbReference type="NCBI Taxonomy" id="1862145"/>
    <lineage>
        <taxon>Bacteria</taxon>
        <taxon>Pseudomonadati</taxon>
        <taxon>Pseudomonadota</taxon>
        <taxon>Alphaproteobacteria</taxon>
        <taxon>Rhodospirillales</taxon>
        <taxon>Thalassobaculaceae</taxon>
        <taxon>Nisaea</taxon>
    </lineage>
</organism>
<name>A0A9J7AV74_9PROT</name>
<evidence type="ECO:0000313" key="3">
    <source>
        <dbReference type="EMBL" id="UUX50706.1"/>
    </source>
</evidence>
<feature type="chain" id="PRO_5039929383" evidence="2">
    <location>
        <begin position="27"/>
        <end position="289"/>
    </location>
</feature>
<dbReference type="InterPro" id="IPR006423">
    <property type="entry name" value="Lipo_e_P4"/>
</dbReference>
<dbReference type="GO" id="GO:0009279">
    <property type="term" value="C:cell outer membrane"/>
    <property type="evidence" value="ECO:0007669"/>
    <property type="project" value="InterPro"/>
</dbReference>
<dbReference type="Gene3D" id="3.40.50.1000">
    <property type="entry name" value="HAD superfamily/HAD-like"/>
    <property type="match status" value="1"/>
</dbReference>
<feature type="signal peptide" evidence="2">
    <location>
        <begin position="1"/>
        <end position="26"/>
    </location>
</feature>
<dbReference type="InterPro" id="IPR023214">
    <property type="entry name" value="HAD_sf"/>
</dbReference>
<evidence type="ECO:0000256" key="2">
    <source>
        <dbReference type="SAM" id="SignalP"/>
    </source>
</evidence>
<protein>
    <submittedName>
        <fullName evidence="3">Acid phosphatase</fullName>
    </submittedName>
</protein>
<dbReference type="Pfam" id="PF03767">
    <property type="entry name" value="Acid_phosphat_B"/>
    <property type="match status" value="1"/>
</dbReference>
<sequence>MMQRHFRTTALAGAAAAFLSFGAATAASAEDIAGHDGLNATYWVQNAVEYKANAYALYQLAMVRLDQALADKSWTAALEQTGDYQSKPPAVILDIDETVLDNSPYQAWIVEKDKYYSSKTWGPFVETQTSRAIPGSLEFTKYAKSKGVKVIYVSNRKAPGEDATRANLKKFGYPVDEDTDVVLLRGEKEEWKSSNKTPRREAVVAEYRVLLQLGDNLGDFTDENVKGSPSERLETYKKYQAMWGKQWIMFANPTYGSWEGAAINNNWKASSSEKRAMKHAIMDEWEGPK</sequence>
<evidence type="ECO:0000313" key="4">
    <source>
        <dbReference type="Proteomes" id="UP001060336"/>
    </source>
</evidence>
<dbReference type="SUPFAM" id="SSF56784">
    <property type="entry name" value="HAD-like"/>
    <property type="match status" value="1"/>
</dbReference>
<reference evidence="3" key="1">
    <citation type="submission" date="2022-08" db="EMBL/GenBank/DDBJ databases">
        <title>Nisaea acidiphila sp. nov., isolated from a marine algal debris and emended description of the genus Nisaea Urios et al. 2008.</title>
        <authorList>
            <person name="Kwon K."/>
        </authorList>
    </citation>
    <scope>NUCLEOTIDE SEQUENCE</scope>
    <source>
        <strain evidence="3">MEBiC11861</strain>
    </source>
</reference>